<evidence type="ECO:0000259" key="6">
    <source>
        <dbReference type="PROSITE" id="PS50103"/>
    </source>
</evidence>
<keyword evidence="8" id="KW-1185">Reference proteome</keyword>
<evidence type="ECO:0000256" key="2">
    <source>
        <dbReference type="ARBA" id="ARBA00022771"/>
    </source>
</evidence>
<name>J4G197_9APHY</name>
<feature type="domain" description="C3H1-type" evidence="6">
    <location>
        <begin position="197"/>
        <end position="222"/>
    </location>
</feature>
<keyword evidence="1 4" id="KW-0479">Metal-binding</keyword>
<dbReference type="Pfam" id="PF14608">
    <property type="entry name" value="zf-CCCH_2"/>
    <property type="match status" value="2"/>
</dbReference>
<accession>J4G197</accession>
<feature type="region of interest" description="Disordered" evidence="5">
    <location>
        <begin position="494"/>
        <end position="515"/>
    </location>
</feature>
<dbReference type="STRING" id="599839.J4G197"/>
<keyword evidence="2 4" id="KW-0863">Zinc-finger</keyword>
<evidence type="ECO:0000256" key="5">
    <source>
        <dbReference type="SAM" id="MobiDB-lite"/>
    </source>
</evidence>
<reference evidence="7 8" key="1">
    <citation type="journal article" date="2012" name="Appl. Environ. Microbiol.">
        <title>Short-read sequencing for genomic analysis of the brown rot fungus Fibroporia radiculosa.</title>
        <authorList>
            <person name="Tang J.D."/>
            <person name="Perkins A.D."/>
            <person name="Sonstegard T.S."/>
            <person name="Schroeder S.G."/>
            <person name="Burgess S.C."/>
            <person name="Diehl S.V."/>
        </authorList>
    </citation>
    <scope>NUCLEOTIDE SEQUENCE [LARGE SCALE GENOMIC DNA]</scope>
    <source>
        <strain evidence="7 8">TFFH 294</strain>
    </source>
</reference>
<dbReference type="InParanoid" id="J4G197"/>
<dbReference type="Proteomes" id="UP000006352">
    <property type="component" value="Unassembled WGS sequence"/>
</dbReference>
<dbReference type="Gene3D" id="6.10.250.3220">
    <property type="match status" value="1"/>
</dbReference>
<feature type="zinc finger region" description="C3H1-type" evidence="4">
    <location>
        <begin position="197"/>
        <end position="222"/>
    </location>
</feature>
<feature type="region of interest" description="Disordered" evidence="5">
    <location>
        <begin position="147"/>
        <end position="166"/>
    </location>
</feature>
<dbReference type="GO" id="GO:0008270">
    <property type="term" value="F:zinc ion binding"/>
    <property type="evidence" value="ECO:0007669"/>
    <property type="project" value="UniProtKB-KW"/>
</dbReference>
<evidence type="ECO:0000256" key="1">
    <source>
        <dbReference type="ARBA" id="ARBA00022723"/>
    </source>
</evidence>
<dbReference type="OrthoDB" id="410307at2759"/>
<dbReference type="HOGENOM" id="CLU_594463_0_0_1"/>
<evidence type="ECO:0000256" key="3">
    <source>
        <dbReference type="ARBA" id="ARBA00022833"/>
    </source>
</evidence>
<evidence type="ECO:0000313" key="8">
    <source>
        <dbReference type="Proteomes" id="UP000006352"/>
    </source>
</evidence>
<organism evidence="7 8">
    <name type="scientific">Fibroporia radiculosa</name>
    <dbReference type="NCBI Taxonomy" id="599839"/>
    <lineage>
        <taxon>Eukaryota</taxon>
        <taxon>Fungi</taxon>
        <taxon>Dikarya</taxon>
        <taxon>Basidiomycota</taxon>
        <taxon>Agaricomycotina</taxon>
        <taxon>Agaricomycetes</taxon>
        <taxon>Polyporales</taxon>
        <taxon>Fibroporiaceae</taxon>
        <taxon>Fibroporia</taxon>
    </lineage>
</organism>
<feature type="zinc finger region" description="C3H1-type" evidence="4">
    <location>
        <begin position="107"/>
        <end position="136"/>
    </location>
</feature>
<dbReference type="SUPFAM" id="SSF90229">
    <property type="entry name" value="CCCH zinc finger"/>
    <property type="match status" value="2"/>
</dbReference>
<feature type="compositionally biased region" description="Polar residues" evidence="5">
    <location>
        <begin position="506"/>
        <end position="515"/>
    </location>
</feature>
<dbReference type="RefSeq" id="XP_012179206.1">
    <property type="nucleotide sequence ID" value="XM_012323816.1"/>
</dbReference>
<dbReference type="InterPro" id="IPR000571">
    <property type="entry name" value="Znf_CCCH"/>
</dbReference>
<protein>
    <recommendedName>
        <fullName evidence="6">C3H1-type domain-containing protein</fullName>
    </recommendedName>
</protein>
<dbReference type="Pfam" id="PF00642">
    <property type="entry name" value="zf-CCCH"/>
    <property type="match status" value="2"/>
</dbReference>
<dbReference type="GeneID" id="24094834"/>
<evidence type="ECO:0000313" key="7">
    <source>
        <dbReference type="EMBL" id="CCL99923.1"/>
    </source>
</evidence>
<keyword evidence="3 4" id="KW-0862">Zinc</keyword>
<sequence>MQSAAKLCRNFALGHCPQGDQCKYLHPLVPSFLPAYAAPRPAAASHAQGQLNPYSRVQAGPGGEWLPSTFHAQQSEMPQLNWPNPTPSTSAAGTTPHVSFPQFKPLSWRTTLCRHFTKNRGWCPLGDECNYIHDLELAEIALEDARFPPRRGLTGPPGGRDGQSKAGTKHSHCWAYVQGMCHVKDCPYLHPVAVHRFVRHTPCLQWPNCPKGVLCPYKHPEPIIPKVPVLPPSIESPHRARQPSPADNTLSGAVQYYGTTYFPLQPQTNVSPSAPPAPRPHLPAPPAHMHPHPHPPPAPLQLPPPPPMRPYDAPSLEYTHSFGSQSFGSPPWMGPRTPISPPTQMTGVYAYDPHAPYPHPHPHALTTPDYRMPVPMPSPAWKGHIIYEADVRPLSFPAPPSMSAVPQGALQLQGPSGSGPPQRVVHPPAEGSVATGVAVPAGPSATGEDEFPYVPPKMQRVGHARRISVALRSKEDSDALGLFKGDAVRRESWQTHGTRHAHKSWAPSSSGIPFL</sequence>
<dbReference type="AlphaFoldDB" id="J4G197"/>
<feature type="zinc finger region" description="C3H1-type" evidence="4">
    <location>
        <begin position="2"/>
        <end position="29"/>
    </location>
</feature>
<feature type="domain" description="C3H1-type" evidence="6">
    <location>
        <begin position="2"/>
        <end position="29"/>
    </location>
</feature>
<dbReference type="PROSITE" id="PS50103">
    <property type="entry name" value="ZF_C3H1"/>
    <property type="match status" value="3"/>
</dbReference>
<dbReference type="Gene3D" id="4.10.1000.10">
    <property type="entry name" value="Zinc finger, CCCH-type"/>
    <property type="match status" value="2"/>
</dbReference>
<feature type="compositionally biased region" description="Pro residues" evidence="5">
    <location>
        <begin position="273"/>
        <end position="309"/>
    </location>
</feature>
<evidence type="ECO:0000256" key="4">
    <source>
        <dbReference type="PROSITE-ProRule" id="PRU00723"/>
    </source>
</evidence>
<feature type="domain" description="C3H1-type" evidence="6">
    <location>
        <begin position="107"/>
        <end position="136"/>
    </location>
</feature>
<dbReference type="EMBL" id="HE796957">
    <property type="protein sequence ID" value="CCL99923.1"/>
    <property type="molecule type" value="Genomic_DNA"/>
</dbReference>
<dbReference type="InterPro" id="IPR036855">
    <property type="entry name" value="Znf_CCCH_sf"/>
</dbReference>
<gene>
    <name evidence="7" type="ORF">FIBRA_01948</name>
</gene>
<feature type="region of interest" description="Disordered" evidence="5">
    <location>
        <begin position="265"/>
        <end position="310"/>
    </location>
</feature>
<proteinExistence type="predicted"/>
<dbReference type="SMART" id="SM00356">
    <property type="entry name" value="ZnF_C3H1"/>
    <property type="match status" value="3"/>
</dbReference>